<dbReference type="InterPro" id="IPR000254">
    <property type="entry name" value="CBD"/>
</dbReference>
<evidence type="ECO:0000256" key="2">
    <source>
        <dbReference type="SAM" id="SignalP"/>
    </source>
</evidence>
<evidence type="ECO:0000259" key="3">
    <source>
        <dbReference type="PROSITE" id="PS51164"/>
    </source>
</evidence>
<proteinExistence type="predicted"/>
<dbReference type="OrthoDB" id="2119228at2759"/>
<dbReference type="EMBL" id="KL142371">
    <property type="protein sequence ID" value="KDR81221.1"/>
    <property type="molecule type" value="Genomic_DNA"/>
</dbReference>
<reference evidence="5" key="1">
    <citation type="journal article" date="2014" name="Proc. Natl. Acad. Sci. U.S.A.">
        <title>Extensive sampling of basidiomycete genomes demonstrates inadequacy of the white-rot/brown-rot paradigm for wood decay fungi.</title>
        <authorList>
            <person name="Riley R."/>
            <person name="Salamov A.A."/>
            <person name="Brown D.W."/>
            <person name="Nagy L.G."/>
            <person name="Floudas D."/>
            <person name="Held B.W."/>
            <person name="Levasseur A."/>
            <person name="Lombard V."/>
            <person name="Morin E."/>
            <person name="Otillar R."/>
            <person name="Lindquist E.A."/>
            <person name="Sun H."/>
            <person name="LaButti K.M."/>
            <person name="Schmutz J."/>
            <person name="Jabbour D."/>
            <person name="Luo H."/>
            <person name="Baker S.E."/>
            <person name="Pisabarro A.G."/>
            <person name="Walton J.D."/>
            <person name="Blanchette R.A."/>
            <person name="Henrissat B."/>
            <person name="Martin F."/>
            <person name="Cullen D."/>
            <person name="Hibbett D.S."/>
            <person name="Grigoriev I.V."/>
        </authorList>
    </citation>
    <scope>NUCLEOTIDE SEQUENCE [LARGE SCALE GENOMIC DNA]</scope>
    <source>
        <strain evidence="5">CBS 339.88</strain>
    </source>
</reference>
<evidence type="ECO:0000313" key="4">
    <source>
        <dbReference type="EMBL" id="KDR81221.1"/>
    </source>
</evidence>
<keyword evidence="5" id="KW-1185">Reference proteome</keyword>
<protein>
    <recommendedName>
        <fullName evidence="3">CBM1 domain-containing protein</fullName>
    </recommendedName>
</protein>
<gene>
    <name evidence="4" type="ORF">GALMADRAFT_136251</name>
</gene>
<dbReference type="SMART" id="SM00236">
    <property type="entry name" value="fCBD"/>
    <property type="match status" value="1"/>
</dbReference>
<dbReference type="SUPFAM" id="SSF57180">
    <property type="entry name" value="Cellulose-binding domain"/>
    <property type="match status" value="1"/>
</dbReference>
<feature type="chain" id="PRO_5001646744" description="CBM1 domain-containing protein" evidence="2">
    <location>
        <begin position="23"/>
        <end position="164"/>
    </location>
</feature>
<dbReference type="InterPro" id="IPR035971">
    <property type="entry name" value="CBD_sf"/>
</dbReference>
<keyword evidence="1 2" id="KW-0732">Signal</keyword>
<name>A0A067TDH5_GALM3</name>
<dbReference type="Pfam" id="PF00734">
    <property type="entry name" value="CBM_1"/>
    <property type="match status" value="1"/>
</dbReference>
<evidence type="ECO:0000256" key="1">
    <source>
        <dbReference type="ARBA" id="ARBA00022729"/>
    </source>
</evidence>
<sequence length="164" mass="17316">MFKLRTFIITIVINSGIALALGDSPTITTPPPVSFTTPWYDPGTTVPVTTLTPSHYGQCGGLGFTGLTVIGSGSALLLGDSPTITTPPPVTATTPWYDPGTTVPLSTSVSQHYNQCGGLGFTGPIVCAVPYTCTYYNQYVSRFEDSASKCSATYSIRPQFSQCL</sequence>
<dbReference type="PROSITE" id="PS51164">
    <property type="entry name" value="CBM1_2"/>
    <property type="match status" value="1"/>
</dbReference>
<dbReference type="HOGENOM" id="CLU_1619146_0_0_1"/>
<organism evidence="4 5">
    <name type="scientific">Galerina marginata (strain CBS 339.88)</name>
    <dbReference type="NCBI Taxonomy" id="685588"/>
    <lineage>
        <taxon>Eukaryota</taxon>
        <taxon>Fungi</taxon>
        <taxon>Dikarya</taxon>
        <taxon>Basidiomycota</taxon>
        <taxon>Agaricomycotina</taxon>
        <taxon>Agaricomycetes</taxon>
        <taxon>Agaricomycetidae</taxon>
        <taxon>Agaricales</taxon>
        <taxon>Agaricineae</taxon>
        <taxon>Strophariaceae</taxon>
        <taxon>Galerina</taxon>
    </lineage>
</organism>
<feature type="signal peptide" evidence="2">
    <location>
        <begin position="1"/>
        <end position="22"/>
    </location>
</feature>
<dbReference type="AlphaFoldDB" id="A0A067TDH5"/>
<accession>A0A067TDH5</accession>
<feature type="domain" description="CBM1" evidence="3">
    <location>
        <begin position="108"/>
        <end position="164"/>
    </location>
</feature>
<evidence type="ECO:0000313" key="5">
    <source>
        <dbReference type="Proteomes" id="UP000027222"/>
    </source>
</evidence>
<dbReference type="GO" id="GO:0005975">
    <property type="term" value="P:carbohydrate metabolic process"/>
    <property type="evidence" value="ECO:0007669"/>
    <property type="project" value="InterPro"/>
</dbReference>
<dbReference type="GO" id="GO:0030248">
    <property type="term" value="F:cellulose binding"/>
    <property type="evidence" value="ECO:0007669"/>
    <property type="project" value="InterPro"/>
</dbReference>
<dbReference type="GO" id="GO:0005576">
    <property type="term" value="C:extracellular region"/>
    <property type="evidence" value="ECO:0007669"/>
    <property type="project" value="InterPro"/>
</dbReference>
<dbReference type="Proteomes" id="UP000027222">
    <property type="component" value="Unassembled WGS sequence"/>
</dbReference>